<organism evidence="1 2">
    <name type="scientific">Ferrimonas marina</name>
    <dbReference type="NCBI Taxonomy" id="299255"/>
    <lineage>
        <taxon>Bacteria</taxon>
        <taxon>Pseudomonadati</taxon>
        <taxon>Pseudomonadota</taxon>
        <taxon>Gammaproteobacteria</taxon>
        <taxon>Alteromonadales</taxon>
        <taxon>Ferrimonadaceae</taxon>
        <taxon>Ferrimonas</taxon>
    </lineage>
</organism>
<dbReference type="AlphaFoldDB" id="A0A1M5TU56"/>
<dbReference type="RefSeq" id="WP_200804676.1">
    <property type="nucleotide sequence ID" value="NZ_FQXG01000003.1"/>
</dbReference>
<keyword evidence="2" id="KW-1185">Reference proteome</keyword>
<dbReference type="STRING" id="299255.SAMN02745129_2280"/>
<evidence type="ECO:0000313" key="1">
    <source>
        <dbReference type="EMBL" id="SHH54312.1"/>
    </source>
</evidence>
<proteinExistence type="predicted"/>
<reference evidence="2" key="1">
    <citation type="submission" date="2016-11" db="EMBL/GenBank/DDBJ databases">
        <authorList>
            <person name="Varghese N."/>
            <person name="Submissions S."/>
        </authorList>
    </citation>
    <scope>NUCLEOTIDE SEQUENCE [LARGE SCALE GENOMIC DNA]</scope>
    <source>
        <strain evidence="2">DSM 16917</strain>
    </source>
</reference>
<dbReference type="InterPro" id="IPR045397">
    <property type="entry name" value="TumE-like"/>
</dbReference>
<dbReference type="Proteomes" id="UP000184268">
    <property type="component" value="Unassembled WGS sequence"/>
</dbReference>
<accession>A0A1M5TU56</accession>
<sequence length="116" mass="13634">MNGLDVLLYMDGNEVHREDGYWYKVNVHQVAPTKARPHGLRYNLTLHNRYGKRVFGIDNAHSIKVGKKYRSRVVYDHQHLTSLDKGTPYEFTDCVDLISYFFEMIDVVIDTLEKTR</sequence>
<dbReference type="EMBL" id="FQXG01000003">
    <property type="protein sequence ID" value="SHH54312.1"/>
    <property type="molecule type" value="Genomic_DNA"/>
</dbReference>
<name>A0A1M5TU56_9GAMM</name>
<protein>
    <submittedName>
        <fullName evidence="1">Uncharacterized protein</fullName>
    </submittedName>
</protein>
<gene>
    <name evidence="1" type="ORF">SAMN02745129_2280</name>
</gene>
<evidence type="ECO:0000313" key="2">
    <source>
        <dbReference type="Proteomes" id="UP000184268"/>
    </source>
</evidence>
<dbReference type="Pfam" id="PF20126">
    <property type="entry name" value="TumE"/>
    <property type="match status" value="1"/>
</dbReference>